<evidence type="ECO:0000256" key="1">
    <source>
        <dbReference type="ARBA" id="ARBA00004245"/>
    </source>
</evidence>
<comment type="similarity">
    <text evidence="4">Belongs to the GAS2 family.</text>
</comment>
<organism evidence="8 9">
    <name type="scientific">Trichonephila clavata</name>
    <name type="common">Joro spider</name>
    <name type="synonym">Nephila clavata</name>
    <dbReference type="NCBI Taxonomy" id="2740835"/>
    <lineage>
        <taxon>Eukaryota</taxon>
        <taxon>Metazoa</taxon>
        <taxon>Ecdysozoa</taxon>
        <taxon>Arthropoda</taxon>
        <taxon>Chelicerata</taxon>
        <taxon>Arachnida</taxon>
        <taxon>Araneae</taxon>
        <taxon>Araneomorphae</taxon>
        <taxon>Entelegynae</taxon>
        <taxon>Araneoidea</taxon>
        <taxon>Nephilidae</taxon>
        <taxon>Trichonephila</taxon>
    </lineage>
</organism>
<accession>A0A8X6KZ24</accession>
<dbReference type="GO" id="GO:0001578">
    <property type="term" value="P:microtubule bundle formation"/>
    <property type="evidence" value="ECO:0007669"/>
    <property type="project" value="TreeGrafter"/>
</dbReference>
<feature type="compositionally biased region" description="Polar residues" evidence="5">
    <location>
        <begin position="574"/>
        <end position="584"/>
    </location>
</feature>
<dbReference type="GO" id="GO:0031110">
    <property type="term" value="P:regulation of microtubule polymerization or depolymerization"/>
    <property type="evidence" value="ECO:0007669"/>
    <property type="project" value="TreeGrafter"/>
</dbReference>
<dbReference type="EMBL" id="BMAO01013271">
    <property type="protein sequence ID" value="GFQ87558.1"/>
    <property type="molecule type" value="Genomic_DNA"/>
</dbReference>
<dbReference type="GO" id="GO:1904825">
    <property type="term" value="P:protein localization to microtubule plus-end"/>
    <property type="evidence" value="ECO:0007669"/>
    <property type="project" value="TreeGrafter"/>
</dbReference>
<dbReference type="AlphaFoldDB" id="A0A8X6KZ24"/>
<evidence type="ECO:0000259" key="7">
    <source>
        <dbReference type="PROSITE" id="PS51460"/>
    </source>
</evidence>
<dbReference type="Pfam" id="PF02187">
    <property type="entry name" value="GAS2"/>
    <property type="match status" value="1"/>
</dbReference>
<protein>
    <submittedName>
        <fullName evidence="8">GAS2-like protein pickled eggs</fullName>
    </submittedName>
</protein>
<dbReference type="SUPFAM" id="SSF47576">
    <property type="entry name" value="Calponin-homology domain, CH-domain"/>
    <property type="match status" value="1"/>
</dbReference>
<keyword evidence="3" id="KW-0206">Cytoskeleton</keyword>
<proteinExistence type="inferred from homology"/>
<feature type="domain" description="GAR" evidence="7">
    <location>
        <begin position="228"/>
        <end position="300"/>
    </location>
</feature>
<dbReference type="Gene3D" id="3.30.920.20">
    <property type="entry name" value="Gas2-like domain"/>
    <property type="match status" value="1"/>
</dbReference>
<gene>
    <name evidence="8" type="primary">pigs</name>
    <name evidence="8" type="ORF">TNCT_500361</name>
</gene>
<sequence length="734" mass="83749">MPTEVSFSSLDREMSDFKNKMEDCDGQTMMMTGNGVEPPDFEVTLLEPRPFRPFKSSEEYLYAMKEDLAEWLNGLYEGLDLDADNFLEQMETGVILCQHANNVVRKAREYYRSGNAIHGDVPIPDRDVVYRYDVLPETFHARDNVSNFISWCRSLNIKECLLFETDDLVLRKNERSFILCLLEVARKGVKFGMPAPLLVQLEQEIDAEIANDDDGYETLHTRQQVVTNDLRSLHERVVDLLSRCTCPSQFPMIRVADGKYRIGDTKVLIFVRILRSHVMVRVGGGWDTLEHYLDKHDPCRCRSGHRTSTSAKLTMVPTKSSIPSMHVTYNRPTQPPSSTPSSPQGHRRSLSYMSPTTARRCHHPSSSPPTTGRPLPLQPLPCSDDSSTSSLQDTLERKSPPKRPPRRTSRDAATSSDEEIENSDDETFKRMPRRSVERKELVFKDTVPSSWKYSPGFPRKEYPQQPVTVAFGTGMQRKLSDGHSSSRLPALTPRTENKQPPKVGKVSPRPHYQQNWNEHRSQSSEDLYQTPSSGPAQNRNLIFHSRGPSPVNTKGRNPADSGFRRNDPKRHSSPRINQRSNVKMQLSPPKFLSRTPMMQQNVRNVQNGQPARRMFWSPERPSQPKTMLQRKNSVPSPEKLTSPVVEKLLQHSDLCTDKNFIEKIEQLIAEFQSKTKFDESDDYGVIQYNSLPVNLEEVDSKPLRLQPRKSPVENNPGKSASKIPLPTWYSKCQS</sequence>
<comment type="subcellular location">
    <subcellularLocation>
        <location evidence="1">Cytoplasm</location>
        <location evidence="1">Cytoskeleton</location>
    </subcellularLocation>
</comment>
<dbReference type="Pfam" id="PF00307">
    <property type="entry name" value="CH"/>
    <property type="match status" value="1"/>
</dbReference>
<dbReference type="CDD" id="cd21268">
    <property type="entry name" value="CH_GAS2L1_2"/>
    <property type="match status" value="1"/>
</dbReference>
<evidence type="ECO:0000313" key="8">
    <source>
        <dbReference type="EMBL" id="GFQ87558.1"/>
    </source>
</evidence>
<evidence type="ECO:0000256" key="4">
    <source>
        <dbReference type="ARBA" id="ARBA00038441"/>
    </source>
</evidence>
<feature type="region of interest" description="Disordered" evidence="5">
    <location>
        <begin position="474"/>
        <end position="586"/>
    </location>
</feature>
<keyword evidence="2" id="KW-0963">Cytoplasm</keyword>
<feature type="region of interest" description="Disordered" evidence="5">
    <location>
        <begin position="303"/>
        <end position="432"/>
    </location>
</feature>
<dbReference type="PROSITE" id="PS51460">
    <property type="entry name" value="GAR"/>
    <property type="match status" value="1"/>
</dbReference>
<dbReference type="GO" id="GO:0008017">
    <property type="term" value="F:microtubule binding"/>
    <property type="evidence" value="ECO:0007669"/>
    <property type="project" value="InterPro"/>
</dbReference>
<dbReference type="OrthoDB" id="2250192at2759"/>
<dbReference type="PANTHER" id="PTHR46756">
    <property type="entry name" value="TRANSGELIN"/>
    <property type="match status" value="1"/>
</dbReference>
<dbReference type="GO" id="GO:0005737">
    <property type="term" value="C:cytoplasm"/>
    <property type="evidence" value="ECO:0007669"/>
    <property type="project" value="TreeGrafter"/>
</dbReference>
<dbReference type="InterPro" id="IPR003108">
    <property type="entry name" value="GAR_dom"/>
</dbReference>
<feature type="region of interest" description="Disordered" evidence="5">
    <location>
        <begin position="698"/>
        <end position="734"/>
    </location>
</feature>
<dbReference type="InterPro" id="IPR001715">
    <property type="entry name" value="CH_dom"/>
</dbReference>
<evidence type="ECO:0000256" key="2">
    <source>
        <dbReference type="ARBA" id="ARBA00022490"/>
    </source>
</evidence>
<dbReference type="InterPro" id="IPR036872">
    <property type="entry name" value="CH_dom_sf"/>
</dbReference>
<dbReference type="PROSITE" id="PS50021">
    <property type="entry name" value="CH"/>
    <property type="match status" value="1"/>
</dbReference>
<dbReference type="SMART" id="SM00243">
    <property type="entry name" value="GAS2"/>
    <property type="match status" value="1"/>
</dbReference>
<feature type="compositionally biased region" description="Acidic residues" evidence="5">
    <location>
        <begin position="416"/>
        <end position="425"/>
    </location>
</feature>
<feature type="region of interest" description="Disordered" evidence="5">
    <location>
        <begin position="615"/>
        <end position="639"/>
    </location>
</feature>
<reference evidence="8" key="1">
    <citation type="submission" date="2020-07" db="EMBL/GenBank/DDBJ databases">
        <title>Multicomponent nature underlies the extraordinary mechanical properties of spider dragline silk.</title>
        <authorList>
            <person name="Kono N."/>
            <person name="Nakamura H."/>
            <person name="Mori M."/>
            <person name="Yoshida Y."/>
            <person name="Ohtoshi R."/>
            <person name="Malay A.D."/>
            <person name="Moran D.A.P."/>
            <person name="Tomita M."/>
            <person name="Numata K."/>
            <person name="Arakawa K."/>
        </authorList>
    </citation>
    <scope>NUCLEOTIDE SEQUENCE</scope>
</reference>
<dbReference type="GO" id="GO:0051015">
    <property type="term" value="F:actin filament binding"/>
    <property type="evidence" value="ECO:0007669"/>
    <property type="project" value="TreeGrafter"/>
</dbReference>
<dbReference type="SMART" id="SM00033">
    <property type="entry name" value="CH"/>
    <property type="match status" value="1"/>
</dbReference>
<dbReference type="Proteomes" id="UP000887116">
    <property type="component" value="Unassembled WGS sequence"/>
</dbReference>
<feature type="compositionally biased region" description="Low complexity" evidence="5">
    <location>
        <begin position="383"/>
        <end position="393"/>
    </location>
</feature>
<dbReference type="SUPFAM" id="SSF143575">
    <property type="entry name" value="GAS2 domain-like"/>
    <property type="match status" value="1"/>
</dbReference>
<feature type="domain" description="Calponin-homology (CH)" evidence="6">
    <location>
        <begin position="62"/>
        <end position="189"/>
    </location>
</feature>
<evidence type="ECO:0000259" key="6">
    <source>
        <dbReference type="PROSITE" id="PS50021"/>
    </source>
</evidence>
<dbReference type="Gene3D" id="1.10.418.10">
    <property type="entry name" value="Calponin-like domain"/>
    <property type="match status" value="1"/>
</dbReference>
<feature type="compositionally biased region" description="Polar residues" evidence="5">
    <location>
        <begin position="623"/>
        <end position="635"/>
    </location>
</feature>
<evidence type="ECO:0000256" key="3">
    <source>
        <dbReference type="ARBA" id="ARBA00023212"/>
    </source>
</evidence>
<dbReference type="GO" id="GO:0005884">
    <property type="term" value="C:actin filament"/>
    <property type="evidence" value="ECO:0007669"/>
    <property type="project" value="TreeGrafter"/>
</dbReference>
<keyword evidence="9" id="KW-1185">Reference proteome</keyword>
<feature type="compositionally biased region" description="Polar residues" evidence="5">
    <location>
        <begin position="524"/>
        <end position="540"/>
    </location>
</feature>
<name>A0A8X6KZ24_TRICU</name>
<comment type="caution">
    <text evidence="8">The sequence shown here is derived from an EMBL/GenBank/DDBJ whole genome shotgun (WGS) entry which is preliminary data.</text>
</comment>
<dbReference type="PANTHER" id="PTHR46756:SF18">
    <property type="entry name" value="GAS2-LIKE PROTEIN PICKLED EGGS"/>
    <property type="match status" value="1"/>
</dbReference>
<evidence type="ECO:0000256" key="5">
    <source>
        <dbReference type="SAM" id="MobiDB-lite"/>
    </source>
</evidence>
<feature type="compositionally biased region" description="Polar residues" evidence="5">
    <location>
        <begin position="306"/>
        <end position="323"/>
    </location>
</feature>
<dbReference type="InterPro" id="IPR036534">
    <property type="entry name" value="GAR_dom_sf"/>
</dbReference>
<evidence type="ECO:0000313" key="9">
    <source>
        <dbReference type="Proteomes" id="UP000887116"/>
    </source>
</evidence>
<dbReference type="GO" id="GO:0051764">
    <property type="term" value="P:actin crosslink formation"/>
    <property type="evidence" value="ECO:0007669"/>
    <property type="project" value="TreeGrafter"/>
</dbReference>
<dbReference type="GO" id="GO:0008093">
    <property type="term" value="F:cytoskeletal anchor activity"/>
    <property type="evidence" value="ECO:0007669"/>
    <property type="project" value="TreeGrafter"/>
</dbReference>
<dbReference type="GO" id="GO:0035371">
    <property type="term" value="C:microtubule plus-end"/>
    <property type="evidence" value="ECO:0007669"/>
    <property type="project" value="TreeGrafter"/>
</dbReference>
<dbReference type="GO" id="GO:0001725">
    <property type="term" value="C:stress fiber"/>
    <property type="evidence" value="ECO:0007669"/>
    <property type="project" value="TreeGrafter"/>
</dbReference>